<sequence>MTSILPTHGSSFYDGGKRGKHGPTFLRRLFRIPHMDFEFALWQMGYLLIAPRRVYRNIYYHKQTKNQWSRDDPAFILLQMILLSVSSIVWSFVYDLSVYGTIKTLLSMILVEFLLVGSVISTFTWYN</sequence>
<feature type="transmembrane region" description="Helical" evidence="6">
    <location>
        <begin position="105"/>
        <end position="126"/>
    </location>
</feature>
<evidence type="ECO:0000256" key="6">
    <source>
        <dbReference type="SAM" id="Phobius"/>
    </source>
</evidence>
<proteinExistence type="inferred from homology"/>
<keyword evidence="8" id="KW-1185">Reference proteome</keyword>
<evidence type="ECO:0000256" key="5">
    <source>
        <dbReference type="ARBA" id="ARBA00023136"/>
    </source>
</evidence>
<dbReference type="Pfam" id="PF05216">
    <property type="entry name" value="UNC-50"/>
    <property type="match status" value="1"/>
</dbReference>
<keyword evidence="5 6" id="KW-0472">Membrane</keyword>
<comment type="subcellular location">
    <subcellularLocation>
        <location evidence="1">Membrane</location>
        <topology evidence="1">Multi-pass membrane protein</topology>
    </subcellularLocation>
</comment>
<dbReference type="GO" id="GO:0000139">
    <property type="term" value="C:Golgi membrane"/>
    <property type="evidence" value="ECO:0007669"/>
    <property type="project" value="TreeGrafter"/>
</dbReference>
<protein>
    <submittedName>
        <fullName evidence="7">Uncharacterized protein</fullName>
    </submittedName>
</protein>
<dbReference type="Proteomes" id="UP000613177">
    <property type="component" value="Unassembled WGS sequence"/>
</dbReference>
<evidence type="ECO:0000256" key="4">
    <source>
        <dbReference type="ARBA" id="ARBA00022989"/>
    </source>
</evidence>
<keyword evidence="3 6" id="KW-0812">Transmembrane</keyword>
<gene>
    <name evidence="7" type="ORF">INT48_008412</name>
</gene>
<dbReference type="PANTHER" id="PTHR12841:SF6">
    <property type="entry name" value="PROTEIN UNC-50 HOMOLOG"/>
    <property type="match status" value="1"/>
</dbReference>
<dbReference type="AlphaFoldDB" id="A0A8H7VUR2"/>
<dbReference type="PANTHER" id="PTHR12841">
    <property type="entry name" value="PROTEIN UNC-50 HOMOLOG"/>
    <property type="match status" value="1"/>
</dbReference>
<name>A0A8H7VUR2_9FUNG</name>
<evidence type="ECO:0000313" key="7">
    <source>
        <dbReference type="EMBL" id="KAG2229523.1"/>
    </source>
</evidence>
<evidence type="ECO:0000256" key="1">
    <source>
        <dbReference type="ARBA" id="ARBA00004141"/>
    </source>
</evidence>
<organism evidence="7 8">
    <name type="scientific">Thamnidium elegans</name>
    <dbReference type="NCBI Taxonomy" id="101142"/>
    <lineage>
        <taxon>Eukaryota</taxon>
        <taxon>Fungi</taxon>
        <taxon>Fungi incertae sedis</taxon>
        <taxon>Mucoromycota</taxon>
        <taxon>Mucoromycotina</taxon>
        <taxon>Mucoromycetes</taxon>
        <taxon>Mucorales</taxon>
        <taxon>Mucorineae</taxon>
        <taxon>Mucoraceae</taxon>
        <taxon>Thamnidium</taxon>
    </lineage>
</organism>
<dbReference type="InterPro" id="IPR007881">
    <property type="entry name" value="UNC-50"/>
</dbReference>
<reference evidence="7" key="1">
    <citation type="submission" date="2021-01" db="EMBL/GenBank/DDBJ databases">
        <title>Metabolic potential, ecology and presence of endohyphal bacteria is reflected in genomic diversity of Mucoromycotina.</title>
        <authorList>
            <person name="Muszewska A."/>
            <person name="Okrasinska A."/>
            <person name="Steczkiewicz K."/>
            <person name="Drgas O."/>
            <person name="Orlowska M."/>
            <person name="Perlinska-Lenart U."/>
            <person name="Aleksandrzak-Piekarczyk T."/>
            <person name="Szatraj K."/>
            <person name="Zielenkiewicz U."/>
            <person name="Pilsyk S."/>
            <person name="Malc E."/>
            <person name="Mieczkowski P."/>
            <person name="Kruszewska J.S."/>
            <person name="Biernat P."/>
            <person name="Pawlowska J."/>
        </authorList>
    </citation>
    <scope>NUCLEOTIDE SEQUENCE</scope>
    <source>
        <strain evidence="7">WA0000018081</strain>
    </source>
</reference>
<accession>A0A8H7VUR2</accession>
<comment type="similarity">
    <text evidence="2">Belongs to the unc-50 family.</text>
</comment>
<comment type="caution">
    <text evidence="7">The sequence shown here is derived from an EMBL/GenBank/DDBJ whole genome shotgun (WGS) entry which is preliminary data.</text>
</comment>
<evidence type="ECO:0000256" key="2">
    <source>
        <dbReference type="ARBA" id="ARBA00006293"/>
    </source>
</evidence>
<evidence type="ECO:0000256" key="3">
    <source>
        <dbReference type="ARBA" id="ARBA00022692"/>
    </source>
</evidence>
<feature type="transmembrane region" description="Helical" evidence="6">
    <location>
        <begin position="75"/>
        <end position="93"/>
    </location>
</feature>
<dbReference type="EMBL" id="JAEPRE010000266">
    <property type="protein sequence ID" value="KAG2229523.1"/>
    <property type="molecule type" value="Genomic_DNA"/>
</dbReference>
<evidence type="ECO:0000313" key="8">
    <source>
        <dbReference type="Proteomes" id="UP000613177"/>
    </source>
</evidence>
<keyword evidence="4 6" id="KW-1133">Transmembrane helix</keyword>